<evidence type="ECO:0000313" key="2">
    <source>
        <dbReference type="EMBL" id="VEI32753.1"/>
    </source>
</evidence>
<name>A0A448Q7B7_HAEPA</name>
<dbReference type="Proteomes" id="UP000268879">
    <property type="component" value="Chromosome"/>
</dbReference>
<dbReference type="InterPro" id="IPR036490">
    <property type="entry name" value="ThsB_TIR-like_sf"/>
</dbReference>
<evidence type="ECO:0000259" key="1">
    <source>
        <dbReference type="Pfam" id="PF08937"/>
    </source>
</evidence>
<dbReference type="InterPro" id="IPR015032">
    <property type="entry name" value="ThsB__TIR-like_domain"/>
</dbReference>
<dbReference type="RefSeq" id="WP_126471498.1">
    <property type="nucleotide sequence ID" value="NZ_LR134481.1"/>
</dbReference>
<feature type="domain" description="Thoeris protein ThsB TIR-like" evidence="1">
    <location>
        <begin position="6"/>
        <end position="100"/>
    </location>
</feature>
<accession>A0A448Q7B7</accession>
<dbReference type="AlphaFoldDB" id="A0A448Q7B7"/>
<proteinExistence type="predicted"/>
<reference evidence="2 3" key="1">
    <citation type="submission" date="2018-12" db="EMBL/GenBank/DDBJ databases">
        <authorList>
            <consortium name="Pathogen Informatics"/>
        </authorList>
    </citation>
    <scope>NUCLEOTIDE SEQUENCE [LARGE SCALE GENOMIC DNA]</scope>
    <source>
        <strain evidence="2 3">NCTC10665</strain>
    </source>
</reference>
<dbReference type="SUPFAM" id="SSF52206">
    <property type="entry name" value="Hypothetical protein MTH538"/>
    <property type="match status" value="1"/>
</dbReference>
<dbReference type="EMBL" id="LR134481">
    <property type="protein sequence ID" value="VEI32753.1"/>
    <property type="molecule type" value="Genomic_DNA"/>
</dbReference>
<dbReference type="Gene3D" id="3.40.50.11200">
    <property type="match status" value="1"/>
</dbReference>
<sequence length="176" mass="20780">MKRKVFFSFHYQKDNWRVQQIRNMGVIEGNAITTPNDWETIARKGDQAIKNWINQNLIGCSCLVVLIGEETSNRKYVLYEIESAWNRGMGVLGIYIDGLKDLEVKTSRKGNNPFTKFKFQNSLLRFNVPILDPNNYRFLRKLTSQDVYRIIEDNLEEYIEKAINYRKNKLSIFKKS</sequence>
<evidence type="ECO:0000313" key="3">
    <source>
        <dbReference type="Proteomes" id="UP000268879"/>
    </source>
</evidence>
<organism evidence="2 3">
    <name type="scientific">Haemophilus parainfluenzae</name>
    <dbReference type="NCBI Taxonomy" id="729"/>
    <lineage>
        <taxon>Bacteria</taxon>
        <taxon>Pseudomonadati</taxon>
        <taxon>Pseudomonadota</taxon>
        <taxon>Gammaproteobacteria</taxon>
        <taxon>Pasteurellales</taxon>
        <taxon>Pasteurellaceae</taxon>
        <taxon>Haemophilus</taxon>
    </lineage>
</organism>
<dbReference type="Pfam" id="PF08937">
    <property type="entry name" value="ThsB_TIR"/>
    <property type="match status" value="1"/>
</dbReference>
<gene>
    <name evidence="2" type="ORF">NCTC10665_01707</name>
</gene>
<protein>
    <submittedName>
        <fullName evidence="2">MTH538 TIR-like domain (DUF1863)</fullName>
    </submittedName>
</protein>